<gene>
    <name evidence="2" type="ORF">THF1D04_30086</name>
</gene>
<protein>
    <submittedName>
        <fullName evidence="2">Uncharacterized protein</fullName>
    </submittedName>
</protein>
<evidence type="ECO:0000256" key="1">
    <source>
        <dbReference type="SAM" id="MobiDB-lite"/>
    </source>
</evidence>
<dbReference type="AlphaFoldDB" id="A0AAU9Q664"/>
<evidence type="ECO:0000313" key="2">
    <source>
        <dbReference type="EMBL" id="CAH1531109.1"/>
    </source>
</evidence>
<feature type="compositionally biased region" description="Polar residues" evidence="1">
    <location>
        <begin position="1"/>
        <end position="10"/>
    </location>
</feature>
<name>A0AAU9Q664_9VIBR</name>
<feature type="region of interest" description="Disordered" evidence="1">
    <location>
        <begin position="61"/>
        <end position="93"/>
    </location>
</feature>
<comment type="caution">
    <text evidence="2">The sequence shown here is derived from an EMBL/GenBank/DDBJ whole genome shotgun (WGS) entry which is preliminary data.</text>
</comment>
<reference evidence="2" key="1">
    <citation type="submission" date="2022-01" db="EMBL/GenBank/DDBJ databases">
        <authorList>
            <person name="Lagorce A."/>
        </authorList>
    </citation>
    <scope>NUCLEOTIDE SEQUENCE</scope>
    <source>
        <strain evidence="2">Th15_F1_D04</strain>
    </source>
</reference>
<proteinExistence type="predicted"/>
<accession>A0AAU9Q664</accession>
<feature type="compositionally biased region" description="Polar residues" evidence="1">
    <location>
        <begin position="67"/>
        <end position="76"/>
    </location>
</feature>
<dbReference type="Proteomes" id="UP001295420">
    <property type="component" value="Unassembled WGS sequence"/>
</dbReference>
<organism evidence="2 3">
    <name type="scientific">Vibrio owensii</name>
    <dbReference type="NCBI Taxonomy" id="696485"/>
    <lineage>
        <taxon>Bacteria</taxon>
        <taxon>Pseudomonadati</taxon>
        <taxon>Pseudomonadota</taxon>
        <taxon>Gammaproteobacteria</taxon>
        <taxon>Vibrionales</taxon>
        <taxon>Vibrionaceae</taxon>
        <taxon>Vibrio</taxon>
    </lineage>
</organism>
<feature type="region of interest" description="Disordered" evidence="1">
    <location>
        <begin position="1"/>
        <end position="22"/>
    </location>
</feature>
<dbReference type="EMBL" id="CAKMTQ010000023">
    <property type="protein sequence ID" value="CAH1531109.1"/>
    <property type="molecule type" value="Genomic_DNA"/>
</dbReference>
<sequence>MSCAQATQLRAKQARKLATKSKTPTAQIALTTTLNPYLPLKHVVLRGSNQVINELKQGYKDEKDTNHSCSSPNNNDCVCPNGSFKHGPREHGS</sequence>
<evidence type="ECO:0000313" key="3">
    <source>
        <dbReference type="Proteomes" id="UP001295420"/>
    </source>
</evidence>